<name>A0A6L9L4M4_9BACT</name>
<keyword evidence="3" id="KW-0175">Coiled coil</keyword>
<comment type="caution">
    <text evidence="5">The sequence shown here is derived from an EMBL/GenBank/DDBJ whole genome shotgun (WGS) entry which is preliminary data.</text>
</comment>
<dbReference type="SMART" id="SM00387">
    <property type="entry name" value="HATPase_c"/>
    <property type="match status" value="1"/>
</dbReference>
<dbReference type="RefSeq" id="WP_163944228.1">
    <property type="nucleotide sequence ID" value="NZ_JAAFZH010000002.1"/>
</dbReference>
<dbReference type="Pfam" id="PF07495">
    <property type="entry name" value="Y_Y_Y"/>
    <property type="match status" value="1"/>
</dbReference>
<feature type="coiled-coil region" evidence="3">
    <location>
        <begin position="981"/>
        <end position="1008"/>
    </location>
</feature>
<protein>
    <recommendedName>
        <fullName evidence="2">histidine kinase</fullName>
        <ecNumber evidence="2">2.7.13.3</ecNumber>
    </recommendedName>
</protein>
<feature type="domain" description="Histidine kinase" evidence="4">
    <location>
        <begin position="1017"/>
        <end position="1261"/>
    </location>
</feature>
<dbReference type="InterPro" id="IPR004358">
    <property type="entry name" value="Sig_transdc_His_kin-like_C"/>
</dbReference>
<dbReference type="PANTHER" id="PTHR43065:SF42">
    <property type="entry name" value="TWO-COMPONENT SENSOR PPRA"/>
    <property type="match status" value="1"/>
</dbReference>
<dbReference type="PRINTS" id="PR00344">
    <property type="entry name" value="BCTRLSENSOR"/>
</dbReference>
<dbReference type="Gene3D" id="1.10.287.130">
    <property type="match status" value="1"/>
</dbReference>
<evidence type="ECO:0000256" key="3">
    <source>
        <dbReference type="SAM" id="Coils"/>
    </source>
</evidence>
<evidence type="ECO:0000256" key="1">
    <source>
        <dbReference type="ARBA" id="ARBA00000085"/>
    </source>
</evidence>
<comment type="catalytic activity">
    <reaction evidence="1">
        <text>ATP + protein L-histidine = ADP + protein N-phospho-L-histidine.</text>
        <dbReference type="EC" id="2.7.13.3"/>
    </reaction>
</comment>
<dbReference type="InterPro" id="IPR036890">
    <property type="entry name" value="HATPase_C_sf"/>
</dbReference>
<feature type="coiled-coil region" evidence="3">
    <location>
        <begin position="774"/>
        <end position="826"/>
    </location>
</feature>
<dbReference type="InterPro" id="IPR003594">
    <property type="entry name" value="HATPase_dom"/>
</dbReference>
<evidence type="ECO:0000313" key="5">
    <source>
        <dbReference type="EMBL" id="NDU94362.1"/>
    </source>
</evidence>
<evidence type="ECO:0000256" key="2">
    <source>
        <dbReference type="ARBA" id="ARBA00012438"/>
    </source>
</evidence>
<dbReference type="EMBL" id="JAAFZH010000002">
    <property type="protein sequence ID" value="NDU94362.1"/>
    <property type="molecule type" value="Genomic_DNA"/>
</dbReference>
<dbReference type="Gene3D" id="3.30.450.40">
    <property type="match status" value="1"/>
</dbReference>
<evidence type="ECO:0000259" key="4">
    <source>
        <dbReference type="PROSITE" id="PS50109"/>
    </source>
</evidence>
<dbReference type="EC" id="2.7.13.3" evidence="2"/>
<reference evidence="5 6" key="1">
    <citation type="submission" date="2020-02" db="EMBL/GenBank/DDBJ databases">
        <title>Draft genome sequence of two Spirosoma agri KCTC 52727 and Spirosoma terrae KCTC 52035.</title>
        <authorList>
            <person name="Rojas J."/>
            <person name="Ambika Manirajan B."/>
            <person name="Suarez C."/>
            <person name="Ratering S."/>
            <person name="Schnell S."/>
        </authorList>
    </citation>
    <scope>NUCLEOTIDE SEQUENCE [LARGE SCALE GENOMIC DNA]</scope>
    <source>
        <strain evidence="5 6">KCTC 52035</strain>
    </source>
</reference>
<dbReference type="Gene3D" id="3.30.565.10">
    <property type="entry name" value="Histidine kinase-like ATPase, C-terminal domain"/>
    <property type="match status" value="1"/>
</dbReference>
<keyword evidence="6" id="KW-1185">Reference proteome</keyword>
<dbReference type="AlphaFoldDB" id="A0A6L9L4M4"/>
<sequence>MHSILNIVSFKNKYLVIGVHILLFVIINKVNAQSTHSLEVGAPFSYLYTPDQYKNHNENFAIAQDKRGIMYFGNFGGLLEYDGINWRTIRTTLQTKISSLYYSTDSILYVGARDEFGYLYTDNSGTVTFKSLNTNTSDLSGEISKIIEIDKDIYFVSTNKIYKLKNKKITTTTVTKPIQSIFNYNNKLLVHYKDLSVEIRNPTTLNPETTIAIGLKNIVNILPIDTKHSLVFTQQSSIYTLSNNTIREFKSAARDLFLTTPITNVISFTKDTIAIWSNETGLSLINKAGDVLKKGNKKEKINYGNCSAIFKDKDSNLWLALDNGIAQLVINSPLSIFSNSIYDLGAINSVLRHSNKLFLGTTKGLYYLNDRTFIPVSGITAGCWSLLTVKEGLLIASSNGTYLLPSLSASVQRINKEYSFSLTQDKANADRVFVGNREGLARISLGKSTSTYQQIQNYGDNIINVFSDNYGDIWMESISKGVFRYTPSTNSTVNYRYTTPSGELTRVGNRIINSDNGVILYNTKGVFKYNKPVDSFSSSSFLNTETKNSSVGNKNWYGLLVKDRTNNYWATEGDDKKLAFYQNNGGIFQKDTTQFLPISDIAIRAIYPDKDNITWFGTSKGLIRFDDRFSHKNAIPFQSYIRRISNGDSTVFNGYSKAGSAVDKTLDPLGNIRFNAQTNALKFEFSAATYASSDKLLFQYYLDGFDKTWSLWSDQTTKEYTNLAPGSYVFHVKAKNAYGVESTESTFSFTIGTPVYRRWWAIVLYVVLGGTVLAALFRMRLSKLERERIQLENLIKERTEEIVDQKQELERQSEELVIQNDQLEKIDLIVQSINAEVDFSNLFQTILSKFSVIRNMDNGTFLVYDKASDTFRFKALRGIQDLSAFESLELTLDQAKDRYLSYADEVYEDIYYKNDVRFSPLNNLIDNLNAPKSLLTIVIKNEGKIEAFILLENISRAYAFDQRDINMIRNLKEHLIAAFIKTKLLEDLENTLSDLKNTQDELIRQEKLASVGQLTKGIVDRILNPLNYVNNFSQLSEGLIEDLVETLEKQRANVPADSLDDMLDEVGVLKTNLVKIQEHSNSTTRILKDMQRLLKEKSRDFLETDLNNFIDNKARSAVQEIKTHYKDYSVSLTLNLENKPIKVSLLPYEFGQVIQNIVSNAYYALHEKSKSDKSFTPEIRITTKAVQDQVFIRFRDNGKGIPQREIEKLFSPFFTTKPTSEGTGLGLFMVKDIIELHKGKIEINSQEGAFTEILMMLPSLSATF</sequence>
<dbReference type="Pfam" id="PF02518">
    <property type="entry name" value="HATPase_c"/>
    <property type="match status" value="1"/>
</dbReference>
<gene>
    <name evidence="5" type="ORF">GK108_05710</name>
</gene>
<dbReference type="Gene3D" id="2.130.10.10">
    <property type="entry name" value="YVTN repeat-like/Quinoprotein amine dehydrogenase"/>
    <property type="match status" value="3"/>
</dbReference>
<dbReference type="GO" id="GO:0004673">
    <property type="term" value="F:protein histidine kinase activity"/>
    <property type="evidence" value="ECO:0007669"/>
    <property type="project" value="UniProtKB-EC"/>
</dbReference>
<dbReference type="Proteomes" id="UP000474175">
    <property type="component" value="Unassembled WGS sequence"/>
</dbReference>
<dbReference type="Gene3D" id="2.60.40.10">
    <property type="entry name" value="Immunoglobulins"/>
    <property type="match status" value="1"/>
</dbReference>
<dbReference type="InterPro" id="IPR015943">
    <property type="entry name" value="WD40/YVTN_repeat-like_dom_sf"/>
</dbReference>
<accession>A0A6L9L4M4</accession>
<dbReference type="InterPro" id="IPR029016">
    <property type="entry name" value="GAF-like_dom_sf"/>
</dbReference>
<dbReference type="SUPFAM" id="SSF55781">
    <property type="entry name" value="GAF domain-like"/>
    <property type="match status" value="1"/>
</dbReference>
<dbReference type="InterPro" id="IPR011123">
    <property type="entry name" value="Y_Y_Y"/>
</dbReference>
<dbReference type="SUPFAM" id="SSF55874">
    <property type="entry name" value="ATPase domain of HSP90 chaperone/DNA topoisomerase II/histidine kinase"/>
    <property type="match status" value="1"/>
</dbReference>
<evidence type="ECO:0000313" key="6">
    <source>
        <dbReference type="Proteomes" id="UP000474175"/>
    </source>
</evidence>
<dbReference type="CDD" id="cd00146">
    <property type="entry name" value="PKD"/>
    <property type="match status" value="1"/>
</dbReference>
<organism evidence="5 6">
    <name type="scientific">Spirosoma terrae</name>
    <dbReference type="NCBI Taxonomy" id="1968276"/>
    <lineage>
        <taxon>Bacteria</taxon>
        <taxon>Pseudomonadati</taxon>
        <taxon>Bacteroidota</taxon>
        <taxon>Cytophagia</taxon>
        <taxon>Cytophagales</taxon>
        <taxon>Cytophagaceae</taxon>
        <taxon>Spirosoma</taxon>
    </lineage>
</organism>
<dbReference type="PANTHER" id="PTHR43065">
    <property type="entry name" value="SENSOR HISTIDINE KINASE"/>
    <property type="match status" value="1"/>
</dbReference>
<dbReference type="InterPro" id="IPR013783">
    <property type="entry name" value="Ig-like_fold"/>
</dbReference>
<dbReference type="InterPro" id="IPR005467">
    <property type="entry name" value="His_kinase_dom"/>
</dbReference>
<dbReference type="PROSITE" id="PS50109">
    <property type="entry name" value="HIS_KIN"/>
    <property type="match status" value="1"/>
</dbReference>
<proteinExistence type="predicted"/>